<feature type="compositionally biased region" description="Polar residues" evidence="1">
    <location>
        <begin position="253"/>
        <end position="285"/>
    </location>
</feature>
<evidence type="ECO:0000256" key="1">
    <source>
        <dbReference type="SAM" id="MobiDB-lite"/>
    </source>
</evidence>
<feature type="compositionally biased region" description="Basic and acidic residues" evidence="1">
    <location>
        <begin position="109"/>
        <end position="123"/>
    </location>
</feature>
<reference evidence="3" key="1">
    <citation type="submission" date="2021-09" db="EMBL/GenBank/DDBJ databases">
        <authorList>
            <consortium name="Pathogen Informatics"/>
        </authorList>
    </citation>
    <scope>NUCLEOTIDE SEQUENCE</scope>
    <source>
        <strain evidence="3">PvW1</strain>
    </source>
</reference>
<keyword evidence="2" id="KW-0812">Transmembrane</keyword>
<feature type="transmembrane region" description="Helical" evidence="2">
    <location>
        <begin position="420"/>
        <end position="441"/>
    </location>
</feature>
<dbReference type="AlphaFoldDB" id="A0A8S4HKU0"/>
<feature type="compositionally biased region" description="Basic and acidic residues" evidence="1">
    <location>
        <begin position="164"/>
        <end position="179"/>
    </location>
</feature>
<comment type="caution">
    <text evidence="3">The sequence shown here is derived from an EMBL/GenBank/DDBJ whole genome shotgun (WGS) entry which is preliminary data.</text>
</comment>
<organism evidence="3 4">
    <name type="scientific">Plasmodium vivax</name>
    <name type="common">malaria parasite P. vivax</name>
    <dbReference type="NCBI Taxonomy" id="5855"/>
    <lineage>
        <taxon>Eukaryota</taxon>
        <taxon>Sar</taxon>
        <taxon>Alveolata</taxon>
        <taxon>Apicomplexa</taxon>
        <taxon>Aconoidasida</taxon>
        <taxon>Haemosporida</taxon>
        <taxon>Plasmodiidae</taxon>
        <taxon>Plasmodium</taxon>
        <taxon>Plasmodium (Plasmodium)</taxon>
    </lineage>
</organism>
<dbReference type="VEuPathDB" id="PlasmoDB:PVPAM_040011500"/>
<dbReference type="Proteomes" id="UP000779233">
    <property type="component" value="Unassembled WGS sequence"/>
</dbReference>
<feature type="region of interest" description="Disordered" evidence="1">
    <location>
        <begin position="240"/>
        <end position="300"/>
    </location>
</feature>
<accession>A0A8S4HKU0</accession>
<evidence type="ECO:0000256" key="2">
    <source>
        <dbReference type="SAM" id="Phobius"/>
    </source>
</evidence>
<sequence>MTTQRSRLFSSNNYYAQRFIYPGCLTKYSNFKKEVEQRIDALSRKKVRNYYDEHSKIKSYIIKKNEDLNSCYGDNLLRIKLIEDPDITSFLKTCPSKSNCPINRVSQVKKADVPKHATEDPRKKGSKSYNKELPGNKVEPNQNQGKRDAEVSITKNSKVQVPVDPERNHAEADGLKQEDATQTQPWIKPFSKSVDREGEVSKATDYQNSSPLGHVELPKDPISDLTHSATTQLYGQLINSPSQRSPEQEHVSIDNSQEITSGKNPDQKSPLSANTSDEQDSSASPLGTKDSRGDYSATETSDSIVLSNTISGDSNSFNQVTNDVTLPNVYIGKRCPNGTSDGDKRAVDAPVSGQAAGLAVTHIEDADNQASKSSTTCGESSCIEIRNDELIAHSSEKKGIFDHISNVILNNQEHMIKASIPMGIVLLLSLLFKYTPLWTILTKRKRKKQSHMNEKLQRVLQKPSIVSEERSIPFSYSAFEYSS</sequence>
<keyword evidence="2" id="KW-0472">Membrane</keyword>
<name>A0A8S4HKU0_PLAVI</name>
<feature type="compositionally biased region" description="Basic and acidic residues" evidence="1">
    <location>
        <begin position="193"/>
        <end position="202"/>
    </location>
</feature>
<dbReference type="EMBL" id="CAJZCX010000013">
    <property type="protein sequence ID" value="CAG9482257.1"/>
    <property type="molecule type" value="Genomic_DNA"/>
</dbReference>
<evidence type="ECO:0000313" key="4">
    <source>
        <dbReference type="Proteomes" id="UP000779233"/>
    </source>
</evidence>
<gene>
    <name evidence="3" type="ORF">PVW1_040007700</name>
</gene>
<feature type="region of interest" description="Disordered" evidence="1">
    <location>
        <begin position="105"/>
        <end position="223"/>
    </location>
</feature>
<protein>
    <submittedName>
        <fullName evidence="3">(malaria parasite P. vivax) hypothetical protein</fullName>
    </submittedName>
</protein>
<keyword evidence="2" id="KW-1133">Transmembrane helix</keyword>
<proteinExistence type="predicted"/>
<evidence type="ECO:0000313" key="3">
    <source>
        <dbReference type="EMBL" id="CAG9482257.1"/>
    </source>
</evidence>